<dbReference type="InterPro" id="IPR004331">
    <property type="entry name" value="SPX_dom"/>
</dbReference>
<feature type="domain" description="SPX" evidence="1">
    <location>
        <begin position="1"/>
        <end position="48"/>
    </location>
</feature>
<accession>A0AAN8UPD7</accession>
<reference evidence="2 3" key="1">
    <citation type="submission" date="2023-12" db="EMBL/GenBank/DDBJ databases">
        <title>A high-quality genome assembly for Dillenia turbinata (Dilleniales).</title>
        <authorList>
            <person name="Chanderbali A."/>
        </authorList>
    </citation>
    <scope>NUCLEOTIDE SEQUENCE [LARGE SCALE GENOMIC DNA]</scope>
    <source>
        <strain evidence="2">LSX21</strain>
        <tissue evidence="2">Leaf</tissue>
    </source>
</reference>
<gene>
    <name evidence="2" type="ORF">RJ641_021443</name>
</gene>
<keyword evidence="3" id="KW-1185">Reference proteome</keyword>
<dbReference type="PANTHER" id="PTHR48477:SF1">
    <property type="entry name" value="PHOSPHATE TRANSPORTER PHO1"/>
    <property type="match status" value="1"/>
</dbReference>
<sequence>MIRSAFVELYRGLGLLRTYSSLNMVAFTKILKKFAKVSNQQASATYLSTVKRSYFVTSDKVIRLMDEVESIFTKHFTNNDRKRAMKFLRPRQNKDSHRVTFFVDYSQAVL</sequence>
<evidence type="ECO:0000259" key="1">
    <source>
        <dbReference type="PROSITE" id="PS51382"/>
    </source>
</evidence>
<dbReference type="PANTHER" id="PTHR48477">
    <property type="entry name" value="PHOSPHATE TRANSPORTER PHO1"/>
    <property type="match status" value="1"/>
</dbReference>
<comment type="caution">
    <text evidence="2">The sequence shown here is derived from an EMBL/GenBank/DDBJ whole genome shotgun (WGS) entry which is preliminary data.</text>
</comment>
<name>A0AAN8UPD7_9MAGN</name>
<dbReference type="PROSITE" id="PS51382">
    <property type="entry name" value="SPX"/>
    <property type="match status" value="1"/>
</dbReference>
<dbReference type="EMBL" id="JBAMMX010000026">
    <property type="protein sequence ID" value="KAK6914122.1"/>
    <property type="molecule type" value="Genomic_DNA"/>
</dbReference>
<dbReference type="InterPro" id="IPR052486">
    <property type="entry name" value="PHO1"/>
</dbReference>
<protein>
    <submittedName>
        <fullName evidence="2">SPX domain</fullName>
    </submittedName>
</protein>
<evidence type="ECO:0000313" key="3">
    <source>
        <dbReference type="Proteomes" id="UP001370490"/>
    </source>
</evidence>
<dbReference type="Proteomes" id="UP001370490">
    <property type="component" value="Unassembled WGS sequence"/>
</dbReference>
<dbReference type="AlphaFoldDB" id="A0AAN8UPD7"/>
<dbReference type="GO" id="GO:0016036">
    <property type="term" value="P:cellular response to phosphate starvation"/>
    <property type="evidence" value="ECO:0007669"/>
    <property type="project" value="InterPro"/>
</dbReference>
<organism evidence="2 3">
    <name type="scientific">Dillenia turbinata</name>
    <dbReference type="NCBI Taxonomy" id="194707"/>
    <lineage>
        <taxon>Eukaryota</taxon>
        <taxon>Viridiplantae</taxon>
        <taxon>Streptophyta</taxon>
        <taxon>Embryophyta</taxon>
        <taxon>Tracheophyta</taxon>
        <taxon>Spermatophyta</taxon>
        <taxon>Magnoliopsida</taxon>
        <taxon>eudicotyledons</taxon>
        <taxon>Gunneridae</taxon>
        <taxon>Pentapetalae</taxon>
        <taxon>Dilleniales</taxon>
        <taxon>Dilleniaceae</taxon>
        <taxon>Dillenia</taxon>
    </lineage>
</organism>
<proteinExistence type="predicted"/>
<evidence type="ECO:0000313" key="2">
    <source>
        <dbReference type="EMBL" id="KAK6914122.1"/>
    </source>
</evidence>
<dbReference type="Pfam" id="PF03105">
    <property type="entry name" value="SPX"/>
    <property type="match status" value="1"/>
</dbReference>